<accession>A0A183NPW5</accession>
<dbReference type="Proteomes" id="UP000269396">
    <property type="component" value="Unassembled WGS sequence"/>
</dbReference>
<organism evidence="1 2">
    <name type="scientific">Schistosoma mattheei</name>
    <dbReference type="NCBI Taxonomy" id="31246"/>
    <lineage>
        <taxon>Eukaryota</taxon>
        <taxon>Metazoa</taxon>
        <taxon>Spiralia</taxon>
        <taxon>Lophotrochozoa</taxon>
        <taxon>Platyhelminthes</taxon>
        <taxon>Trematoda</taxon>
        <taxon>Digenea</taxon>
        <taxon>Strigeidida</taxon>
        <taxon>Schistosomatoidea</taxon>
        <taxon>Schistosomatidae</taxon>
        <taxon>Schistosoma</taxon>
    </lineage>
</organism>
<reference evidence="1 2" key="1">
    <citation type="submission" date="2018-11" db="EMBL/GenBank/DDBJ databases">
        <authorList>
            <consortium name="Pathogen Informatics"/>
        </authorList>
    </citation>
    <scope>NUCLEOTIDE SEQUENCE [LARGE SCALE GENOMIC DNA]</scope>
    <source>
        <strain>Denwood</strain>
        <strain evidence="2">Zambia</strain>
    </source>
</reference>
<name>A0A183NPW5_9TREM</name>
<keyword evidence="2" id="KW-1185">Reference proteome</keyword>
<evidence type="ECO:0000313" key="1">
    <source>
        <dbReference type="EMBL" id="VDP03419.1"/>
    </source>
</evidence>
<dbReference type="EMBL" id="UZAL01010298">
    <property type="protein sequence ID" value="VDP03419.1"/>
    <property type="molecule type" value="Genomic_DNA"/>
</dbReference>
<gene>
    <name evidence="1" type="ORF">SMTD_LOCUS4151</name>
</gene>
<protein>
    <submittedName>
        <fullName evidence="1">Uncharacterized protein</fullName>
    </submittedName>
</protein>
<sequence>MLLHDWSSSAAESIVRSEVTEHIDRSTYLGSLTSHNGLVSDEISQPIQKAQLAFPSCITKGRVYCSASRSVLPYGSET</sequence>
<dbReference type="AlphaFoldDB" id="A0A183NPW5"/>
<evidence type="ECO:0000313" key="2">
    <source>
        <dbReference type="Proteomes" id="UP000269396"/>
    </source>
</evidence>
<proteinExistence type="predicted"/>